<dbReference type="Proteomes" id="UP001145021">
    <property type="component" value="Unassembled WGS sequence"/>
</dbReference>
<dbReference type="PROSITE" id="PS51186">
    <property type="entry name" value="GNAT"/>
    <property type="match status" value="1"/>
</dbReference>
<dbReference type="GO" id="GO:0016747">
    <property type="term" value="F:acyltransferase activity, transferring groups other than amino-acyl groups"/>
    <property type="evidence" value="ECO:0007669"/>
    <property type="project" value="InterPro"/>
</dbReference>
<protein>
    <recommendedName>
        <fullName evidence="1">N-acetyltransferase domain-containing protein</fullName>
    </recommendedName>
</protein>
<dbReference type="PANTHER" id="PTHR47542">
    <property type="entry name" value="ACYL-COA N-ACYLTRANSFERASES (NAT) SUPERFAMILY PROTEIN"/>
    <property type="match status" value="1"/>
</dbReference>
<dbReference type="Gene3D" id="3.40.630.30">
    <property type="match status" value="1"/>
</dbReference>
<dbReference type="InterPro" id="IPR000182">
    <property type="entry name" value="GNAT_dom"/>
</dbReference>
<dbReference type="AlphaFoldDB" id="A0A9W8CM13"/>
<dbReference type="PANTHER" id="PTHR47542:SF2">
    <property type="entry name" value="ACYL-COA N-ACYLTRANSFERASES (NAT) SUPERFAMILY PROTEIN"/>
    <property type="match status" value="1"/>
</dbReference>
<proteinExistence type="predicted"/>
<evidence type="ECO:0000259" key="1">
    <source>
        <dbReference type="PROSITE" id="PS51186"/>
    </source>
</evidence>
<dbReference type="SUPFAM" id="SSF55729">
    <property type="entry name" value="Acyl-CoA N-acyltransferases (Nat)"/>
    <property type="match status" value="1"/>
</dbReference>
<gene>
    <name evidence="2" type="ORF">LPJ64_001410</name>
</gene>
<sequence length="147" mass="16896">MDLLKELRKPNQYLFVVLQTQDDSAKPDILRDHLLSYGVMALSKIDSVARISKVCTDPRYRRQGLGELVVCAMLSSVGHHCKIRSEEMQQSLALIFPITQARVASVQLHVDTERRDAIRLYARCGFFIKTEIRSYYAETRNALLMHL</sequence>
<dbReference type="InterPro" id="IPR016181">
    <property type="entry name" value="Acyl_CoA_acyltransferase"/>
</dbReference>
<evidence type="ECO:0000313" key="3">
    <source>
        <dbReference type="Proteomes" id="UP001145021"/>
    </source>
</evidence>
<evidence type="ECO:0000313" key="2">
    <source>
        <dbReference type="EMBL" id="KAJ1647150.1"/>
    </source>
</evidence>
<keyword evidence="3" id="KW-1185">Reference proteome</keyword>
<name>A0A9W8CM13_9FUNG</name>
<feature type="domain" description="N-acetyltransferase" evidence="1">
    <location>
        <begin position="1"/>
        <end position="147"/>
    </location>
</feature>
<comment type="caution">
    <text evidence="2">The sequence shown here is derived from an EMBL/GenBank/DDBJ whole genome shotgun (WGS) entry which is preliminary data.</text>
</comment>
<accession>A0A9W8CM13</accession>
<organism evidence="2 3">
    <name type="scientific">Coemansia asiatica</name>
    <dbReference type="NCBI Taxonomy" id="1052880"/>
    <lineage>
        <taxon>Eukaryota</taxon>
        <taxon>Fungi</taxon>
        <taxon>Fungi incertae sedis</taxon>
        <taxon>Zoopagomycota</taxon>
        <taxon>Kickxellomycotina</taxon>
        <taxon>Kickxellomycetes</taxon>
        <taxon>Kickxellales</taxon>
        <taxon>Kickxellaceae</taxon>
        <taxon>Coemansia</taxon>
    </lineage>
</organism>
<dbReference type="EMBL" id="JANBOH010000037">
    <property type="protein sequence ID" value="KAJ1647150.1"/>
    <property type="molecule type" value="Genomic_DNA"/>
</dbReference>
<reference evidence="2" key="1">
    <citation type="submission" date="2022-07" db="EMBL/GenBank/DDBJ databases">
        <title>Phylogenomic reconstructions and comparative analyses of Kickxellomycotina fungi.</title>
        <authorList>
            <person name="Reynolds N.K."/>
            <person name="Stajich J.E."/>
            <person name="Barry K."/>
            <person name="Grigoriev I.V."/>
            <person name="Crous P."/>
            <person name="Smith M.E."/>
        </authorList>
    </citation>
    <scope>NUCLEOTIDE SEQUENCE</scope>
    <source>
        <strain evidence="2">NBRC 105413</strain>
    </source>
</reference>